<dbReference type="STRING" id="1231657.A0A1Y1ZE24"/>
<keyword evidence="4" id="KW-1185">Reference proteome</keyword>
<dbReference type="PANTHER" id="PTHR23024">
    <property type="entry name" value="ARYLACETAMIDE DEACETYLASE"/>
    <property type="match status" value="1"/>
</dbReference>
<dbReference type="PANTHER" id="PTHR23024:SF24">
    <property type="entry name" value="ALPHA_BETA HYDROLASE FOLD-3 DOMAIN-CONTAINING PROTEIN"/>
    <property type="match status" value="1"/>
</dbReference>
<dbReference type="InterPro" id="IPR029058">
    <property type="entry name" value="AB_hydrolase_fold"/>
</dbReference>
<accession>A0A1Y1ZE24</accession>
<dbReference type="OrthoDB" id="19653at2759"/>
<proteinExistence type="predicted"/>
<feature type="domain" description="Alpha/beta hydrolase fold-3" evidence="2">
    <location>
        <begin position="108"/>
        <end position="257"/>
    </location>
</feature>
<sequence length="409" mass="45752">MSGSKKNATPATASSSKGKAPSSTASSLAGKEALKLVNLNEHKVMNVVGETNLYKKDWTDPEIIAGKTKWNPFEVITTHFAEINGEKLEVVILIPKGLEKTKNIPVHVKFHGGGFTTGSASFRPWFQQHLVDLAVEAGAVTFIPNYRLMPEANGEQLLSDVKSFWDWYLDGSAQAAVQGQATFDIELLLVSGESAGGFLAVYSWFILKPTLKVNVLYLQYPMLRKYQRDFGKQKTGKCLGENVDLSKVDWTVETCLDEIEKIRAAGKIPQSTGADFPQRLGITFALSASKRWGEAFAQPDILDMVPDVNPDLITFPRIYVFHGLEDENCPAKDTKEFVDVIRQKWWGENMKRDTLKEAKEWVVYTEVERQAHGFDKLIRATDAEWLKDMNGGVCKHWLEPASLPKRLIA</sequence>
<gene>
    <name evidence="3" type="ORF">BCR34DRAFT_603696</name>
</gene>
<dbReference type="InterPro" id="IPR050466">
    <property type="entry name" value="Carboxylest/Gibb_receptor"/>
</dbReference>
<dbReference type="Pfam" id="PF07859">
    <property type="entry name" value="Abhydrolase_3"/>
    <property type="match status" value="1"/>
</dbReference>
<dbReference type="InterPro" id="IPR013094">
    <property type="entry name" value="AB_hydrolase_3"/>
</dbReference>
<dbReference type="Gene3D" id="3.40.50.1820">
    <property type="entry name" value="alpha/beta hydrolase"/>
    <property type="match status" value="1"/>
</dbReference>
<feature type="region of interest" description="Disordered" evidence="1">
    <location>
        <begin position="1"/>
        <end position="26"/>
    </location>
</feature>
<comment type="caution">
    <text evidence="3">The sequence shown here is derived from an EMBL/GenBank/DDBJ whole genome shotgun (WGS) entry which is preliminary data.</text>
</comment>
<dbReference type="GO" id="GO:0016787">
    <property type="term" value="F:hydrolase activity"/>
    <property type="evidence" value="ECO:0007669"/>
    <property type="project" value="UniProtKB-KW"/>
</dbReference>
<dbReference type="EMBL" id="MCFA01000104">
    <property type="protein sequence ID" value="ORY08065.1"/>
    <property type="molecule type" value="Genomic_DNA"/>
</dbReference>
<protein>
    <submittedName>
        <fullName evidence="3">Alpha/Beta hydrolase protein</fullName>
    </submittedName>
</protein>
<keyword evidence="3" id="KW-0378">Hydrolase</keyword>
<organism evidence="3 4">
    <name type="scientific">Clohesyomyces aquaticus</name>
    <dbReference type="NCBI Taxonomy" id="1231657"/>
    <lineage>
        <taxon>Eukaryota</taxon>
        <taxon>Fungi</taxon>
        <taxon>Dikarya</taxon>
        <taxon>Ascomycota</taxon>
        <taxon>Pezizomycotina</taxon>
        <taxon>Dothideomycetes</taxon>
        <taxon>Pleosporomycetidae</taxon>
        <taxon>Pleosporales</taxon>
        <taxon>Lindgomycetaceae</taxon>
        <taxon>Clohesyomyces</taxon>
    </lineage>
</organism>
<name>A0A1Y1ZE24_9PLEO</name>
<evidence type="ECO:0000313" key="3">
    <source>
        <dbReference type="EMBL" id="ORY08065.1"/>
    </source>
</evidence>
<reference evidence="3 4" key="1">
    <citation type="submission" date="2016-07" db="EMBL/GenBank/DDBJ databases">
        <title>Pervasive Adenine N6-methylation of Active Genes in Fungi.</title>
        <authorList>
            <consortium name="DOE Joint Genome Institute"/>
            <person name="Mondo S.J."/>
            <person name="Dannebaum R.O."/>
            <person name="Kuo R.C."/>
            <person name="Labutti K."/>
            <person name="Haridas S."/>
            <person name="Kuo A."/>
            <person name="Salamov A."/>
            <person name="Ahrendt S.R."/>
            <person name="Lipzen A."/>
            <person name="Sullivan W."/>
            <person name="Andreopoulos W.B."/>
            <person name="Clum A."/>
            <person name="Lindquist E."/>
            <person name="Daum C."/>
            <person name="Ramamoorthy G.K."/>
            <person name="Gryganskyi A."/>
            <person name="Culley D."/>
            <person name="Magnuson J.K."/>
            <person name="James T.Y."/>
            <person name="O'Malley M.A."/>
            <person name="Stajich J.E."/>
            <person name="Spatafora J.W."/>
            <person name="Visel A."/>
            <person name="Grigoriev I.V."/>
        </authorList>
    </citation>
    <scope>NUCLEOTIDE SEQUENCE [LARGE SCALE GENOMIC DNA]</scope>
    <source>
        <strain evidence="3 4">CBS 115471</strain>
    </source>
</reference>
<dbReference type="AlphaFoldDB" id="A0A1Y1ZE24"/>
<dbReference type="Proteomes" id="UP000193144">
    <property type="component" value="Unassembled WGS sequence"/>
</dbReference>
<evidence type="ECO:0000313" key="4">
    <source>
        <dbReference type="Proteomes" id="UP000193144"/>
    </source>
</evidence>
<evidence type="ECO:0000256" key="1">
    <source>
        <dbReference type="SAM" id="MobiDB-lite"/>
    </source>
</evidence>
<evidence type="ECO:0000259" key="2">
    <source>
        <dbReference type="Pfam" id="PF07859"/>
    </source>
</evidence>
<dbReference type="SUPFAM" id="SSF53474">
    <property type="entry name" value="alpha/beta-Hydrolases"/>
    <property type="match status" value="1"/>
</dbReference>